<gene>
    <name evidence="1" type="ORF">Tco_0976856</name>
</gene>
<reference evidence="1" key="1">
    <citation type="journal article" date="2022" name="Int. J. Mol. Sci.">
        <title>Draft Genome of Tanacetum Coccineum: Genomic Comparison of Closely Related Tanacetum-Family Plants.</title>
        <authorList>
            <person name="Yamashiro T."/>
            <person name="Shiraishi A."/>
            <person name="Nakayama K."/>
            <person name="Satake H."/>
        </authorList>
    </citation>
    <scope>NUCLEOTIDE SEQUENCE</scope>
</reference>
<keyword evidence="2" id="KW-1185">Reference proteome</keyword>
<reference evidence="1" key="2">
    <citation type="submission" date="2022-01" db="EMBL/GenBank/DDBJ databases">
        <authorList>
            <person name="Yamashiro T."/>
            <person name="Shiraishi A."/>
            <person name="Satake H."/>
            <person name="Nakayama K."/>
        </authorList>
    </citation>
    <scope>NUCLEOTIDE SEQUENCE</scope>
</reference>
<evidence type="ECO:0000313" key="2">
    <source>
        <dbReference type="Proteomes" id="UP001151760"/>
    </source>
</evidence>
<sequence>MTPHHFSTVIAQQLQDLLPTIVAQVGDQIRNQGIYGSQDDNAVGDNIHEDARNVNMSNGRSRDREAAVGMTWEDFKELMKEEYYPSNEIQKLETEFRSHAMVGVGHAALVAAMKPPTIQNAILKAKVLTDEAVRNGSLKKSYVKRGYGGKLSKEGNFKGDNKRIRTGKIFATITNPIKKE</sequence>
<dbReference type="EMBL" id="BQNB010016343">
    <property type="protein sequence ID" value="GJT50699.1"/>
    <property type="molecule type" value="Genomic_DNA"/>
</dbReference>
<comment type="caution">
    <text evidence="1">The sequence shown here is derived from an EMBL/GenBank/DDBJ whole genome shotgun (WGS) entry which is preliminary data.</text>
</comment>
<dbReference type="Proteomes" id="UP001151760">
    <property type="component" value="Unassembled WGS sequence"/>
</dbReference>
<protein>
    <submittedName>
        <fullName evidence="1">Uncharacterized protein</fullName>
    </submittedName>
</protein>
<evidence type="ECO:0000313" key="1">
    <source>
        <dbReference type="EMBL" id="GJT50699.1"/>
    </source>
</evidence>
<accession>A0ABQ5EIJ2</accession>
<organism evidence="1 2">
    <name type="scientific">Tanacetum coccineum</name>
    <dbReference type="NCBI Taxonomy" id="301880"/>
    <lineage>
        <taxon>Eukaryota</taxon>
        <taxon>Viridiplantae</taxon>
        <taxon>Streptophyta</taxon>
        <taxon>Embryophyta</taxon>
        <taxon>Tracheophyta</taxon>
        <taxon>Spermatophyta</taxon>
        <taxon>Magnoliopsida</taxon>
        <taxon>eudicotyledons</taxon>
        <taxon>Gunneridae</taxon>
        <taxon>Pentapetalae</taxon>
        <taxon>asterids</taxon>
        <taxon>campanulids</taxon>
        <taxon>Asterales</taxon>
        <taxon>Asteraceae</taxon>
        <taxon>Asteroideae</taxon>
        <taxon>Anthemideae</taxon>
        <taxon>Anthemidinae</taxon>
        <taxon>Tanacetum</taxon>
    </lineage>
</organism>
<name>A0ABQ5EIJ2_9ASTR</name>
<proteinExistence type="predicted"/>